<proteinExistence type="predicted"/>
<reference evidence="3 4" key="1">
    <citation type="journal article" date="2019" name="Int. J. Syst. Evol. Microbiol.">
        <title>The Global Catalogue of Microorganisms (GCM) 10K type strain sequencing project: providing services to taxonomists for standard genome sequencing and annotation.</title>
        <authorList>
            <consortium name="The Broad Institute Genomics Platform"/>
            <consortium name="The Broad Institute Genome Sequencing Center for Infectious Disease"/>
            <person name="Wu L."/>
            <person name="Ma J."/>
        </authorList>
    </citation>
    <scope>NUCLEOTIDE SEQUENCE [LARGE SCALE GENOMIC DNA]</scope>
    <source>
        <strain evidence="3 4">JCM 10696</strain>
    </source>
</reference>
<dbReference type="Gene3D" id="2.60.200.20">
    <property type="match status" value="1"/>
</dbReference>
<dbReference type="CDD" id="cd00060">
    <property type="entry name" value="FHA"/>
    <property type="match status" value="1"/>
</dbReference>
<dbReference type="Proteomes" id="UP001500665">
    <property type="component" value="Unassembled WGS sequence"/>
</dbReference>
<dbReference type="InterPro" id="IPR000253">
    <property type="entry name" value="FHA_dom"/>
</dbReference>
<name>A0ABN1RJC6_9ACTN</name>
<evidence type="ECO:0000313" key="4">
    <source>
        <dbReference type="Proteomes" id="UP001500665"/>
    </source>
</evidence>
<evidence type="ECO:0000259" key="2">
    <source>
        <dbReference type="PROSITE" id="PS50006"/>
    </source>
</evidence>
<evidence type="ECO:0000256" key="1">
    <source>
        <dbReference type="ARBA" id="ARBA00022553"/>
    </source>
</evidence>
<dbReference type="InterPro" id="IPR008984">
    <property type="entry name" value="SMAD_FHA_dom_sf"/>
</dbReference>
<organism evidence="3 4">
    <name type="scientific">Actinocorallia libanotica</name>
    <dbReference type="NCBI Taxonomy" id="46162"/>
    <lineage>
        <taxon>Bacteria</taxon>
        <taxon>Bacillati</taxon>
        <taxon>Actinomycetota</taxon>
        <taxon>Actinomycetes</taxon>
        <taxon>Streptosporangiales</taxon>
        <taxon>Thermomonosporaceae</taxon>
        <taxon>Actinocorallia</taxon>
    </lineage>
</organism>
<dbReference type="SUPFAM" id="SSF49879">
    <property type="entry name" value="SMAD/FHA domain"/>
    <property type="match status" value="1"/>
</dbReference>
<sequence>MSDFLTADIDRADALIDLSNVVLERSLGGSGAADLLRLERVGRALSALYGSSETRMYGVADESLIRRNLYADVRQFRALRRWRAERVIHVAPDADPVLLELADQTGLPIITGDRFRNHRDDFPWLDGSDDAVLEPRAGAGGGVSLSHVVVHPVLDWEVSRAEESDLLKQKGVRARQGLLTRIWGCPEPRCPWHDPLRTGLMFVPRWYRDRLYCDLHDLDVVDLGPRPRAAQVKVISNGAEVARFPVRAGERVKVGRSPGGFVLTPWLSAATRLKVSREHLALELAGDRLVFTDSSRNGTTVVNAEGIRRKVHRTSAPFGYKSRLEVVPGLELIRSGRRYPSELQIDRAVATAAEPPPEATVSY</sequence>
<comment type="caution">
    <text evidence="3">The sequence shown here is derived from an EMBL/GenBank/DDBJ whole genome shotgun (WGS) entry which is preliminary data.</text>
</comment>
<feature type="domain" description="FHA" evidence="2">
    <location>
        <begin position="252"/>
        <end position="301"/>
    </location>
</feature>
<accession>A0ABN1RJC6</accession>
<keyword evidence="1" id="KW-0597">Phosphoprotein</keyword>
<evidence type="ECO:0000313" key="3">
    <source>
        <dbReference type="EMBL" id="GAA0958368.1"/>
    </source>
</evidence>
<dbReference type="PROSITE" id="PS50006">
    <property type="entry name" value="FHA_DOMAIN"/>
    <property type="match status" value="1"/>
</dbReference>
<dbReference type="RefSeq" id="WP_344243062.1">
    <property type="nucleotide sequence ID" value="NZ_BAAAHH010000020.1"/>
</dbReference>
<dbReference type="EMBL" id="BAAAHH010000020">
    <property type="protein sequence ID" value="GAA0958368.1"/>
    <property type="molecule type" value="Genomic_DNA"/>
</dbReference>
<gene>
    <name evidence="3" type="ORF">GCM10009550_46850</name>
</gene>
<dbReference type="Gene3D" id="3.40.50.11980">
    <property type="match status" value="1"/>
</dbReference>
<protein>
    <recommendedName>
        <fullName evidence="2">FHA domain-containing protein</fullName>
    </recommendedName>
</protein>
<keyword evidence="4" id="KW-1185">Reference proteome</keyword>